<name>A0A918IYJ5_9FLAO</name>
<organism evidence="1 2">
    <name type="scientific">Arenibacter certesii</name>
    <dbReference type="NCBI Taxonomy" id="228955"/>
    <lineage>
        <taxon>Bacteria</taxon>
        <taxon>Pseudomonadati</taxon>
        <taxon>Bacteroidota</taxon>
        <taxon>Flavobacteriia</taxon>
        <taxon>Flavobacteriales</taxon>
        <taxon>Flavobacteriaceae</taxon>
        <taxon>Arenibacter</taxon>
    </lineage>
</organism>
<reference evidence="1" key="1">
    <citation type="journal article" date="2014" name="Int. J. Syst. Evol. Microbiol.">
        <title>Complete genome sequence of Corynebacterium casei LMG S-19264T (=DSM 44701T), isolated from a smear-ripened cheese.</title>
        <authorList>
            <consortium name="US DOE Joint Genome Institute (JGI-PGF)"/>
            <person name="Walter F."/>
            <person name="Albersmeier A."/>
            <person name="Kalinowski J."/>
            <person name="Ruckert C."/>
        </authorList>
    </citation>
    <scope>NUCLEOTIDE SEQUENCE</scope>
    <source>
        <strain evidence="1">KCTC 12113</strain>
    </source>
</reference>
<keyword evidence="2" id="KW-1185">Reference proteome</keyword>
<protein>
    <recommendedName>
        <fullName evidence="3">Tetratricopeptide repeat protein</fullName>
    </recommendedName>
</protein>
<dbReference type="AlphaFoldDB" id="A0A918IYJ5"/>
<dbReference type="InterPro" id="IPR011990">
    <property type="entry name" value="TPR-like_helical_dom_sf"/>
</dbReference>
<sequence>MPINTYAQKVIFEEEESSELFMEEYSDEFQELFFEALKQKGIENYDRAINLFLDCKALGANNPVLDYQLAKAYLATKNYVLAQEYALAALNSKPENYWVLKTAYNILAAQGLNLEDIKSQLPFTNSELQKNLVLIYYERQNYEAAQQILKGMQQSSFLKEYTVKIEESIRNKQEKTEETPIEMEEQAIQESPIDNYLKALSDLIAQSNYKELLAMSLEALENFPAQPYFYYSHGLALNKMDKHKEAVSILESGIDFILDDERLSNKIYKELAYAYTALGNSSKANMYLSKIKSGS</sequence>
<gene>
    <name evidence="1" type="ORF">GCM10007383_24040</name>
</gene>
<evidence type="ECO:0000313" key="1">
    <source>
        <dbReference type="EMBL" id="GGW38504.1"/>
    </source>
</evidence>
<proteinExistence type="predicted"/>
<accession>A0A918IYJ5</accession>
<reference evidence="1" key="2">
    <citation type="submission" date="2020-09" db="EMBL/GenBank/DDBJ databases">
        <authorList>
            <person name="Sun Q."/>
            <person name="Kim S."/>
        </authorList>
    </citation>
    <scope>NUCLEOTIDE SEQUENCE</scope>
    <source>
        <strain evidence="1">KCTC 12113</strain>
    </source>
</reference>
<dbReference type="EMBL" id="BMWP01000016">
    <property type="protein sequence ID" value="GGW38504.1"/>
    <property type="molecule type" value="Genomic_DNA"/>
</dbReference>
<dbReference type="SUPFAM" id="SSF48452">
    <property type="entry name" value="TPR-like"/>
    <property type="match status" value="1"/>
</dbReference>
<dbReference type="Proteomes" id="UP000634668">
    <property type="component" value="Unassembled WGS sequence"/>
</dbReference>
<evidence type="ECO:0000313" key="2">
    <source>
        <dbReference type="Proteomes" id="UP000634668"/>
    </source>
</evidence>
<evidence type="ECO:0008006" key="3">
    <source>
        <dbReference type="Google" id="ProtNLM"/>
    </source>
</evidence>
<dbReference type="Gene3D" id="1.25.40.10">
    <property type="entry name" value="Tetratricopeptide repeat domain"/>
    <property type="match status" value="2"/>
</dbReference>
<comment type="caution">
    <text evidence="1">The sequence shown here is derived from an EMBL/GenBank/DDBJ whole genome shotgun (WGS) entry which is preliminary data.</text>
</comment>